<comment type="cofactor">
    <cofactor evidence="1">
        <name>Mg(2+)</name>
        <dbReference type="ChEBI" id="CHEBI:18420"/>
    </cofactor>
</comment>
<dbReference type="InterPro" id="IPR015797">
    <property type="entry name" value="NUDIX_hydrolase-like_dom_sf"/>
</dbReference>
<keyword evidence="8" id="KW-1185">Reference proteome</keyword>
<dbReference type="PRINTS" id="PR00502">
    <property type="entry name" value="NUDIXFAMILY"/>
</dbReference>
<evidence type="ECO:0000256" key="5">
    <source>
        <dbReference type="RuleBase" id="RU003476"/>
    </source>
</evidence>
<dbReference type="InterPro" id="IPR020084">
    <property type="entry name" value="NUDIX_hydrolase_CS"/>
</dbReference>
<evidence type="ECO:0000256" key="1">
    <source>
        <dbReference type="ARBA" id="ARBA00001946"/>
    </source>
</evidence>
<dbReference type="Gene3D" id="3.90.79.10">
    <property type="entry name" value="Nucleoside Triphosphate Pyrophosphohydrolase"/>
    <property type="match status" value="1"/>
</dbReference>
<dbReference type="Pfam" id="PF00293">
    <property type="entry name" value="NUDIX"/>
    <property type="match status" value="1"/>
</dbReference>
<name>A0ABV5TNJ0_9ACTN</name>
<evidence type="ECO:0000259" key="6">
    <source>
        <dbReference type="PROSITE" id="PS51462"/>
    </source>
</evidence>
<evidence type="ECO:0000256" key="2">
    <source>
        <dbReference type="ARBA" id="ARBA00005582"/>
    </source>
</evidence>
<keyword evidence="4" id="KW-0460">Magnesium</keyword>
<evidence type="ECO:0000313" key="7">
    <source>
        <dbReference type="EMBL" id="MFB9679173.1"/>
    </source>
</evidence>
<evidence type="ECO:0000313" key="8">
    <source>
        <dbReference type="Proteomes" id="UP001589610"/>
    </source>
</evidence>
<comment type="similarity">
    <text evidence="2 5">Belongs to the Nudix hydrolase family.</text>
</comment>
<protein>
    <submittedName>
        <fullName evidence="7">NUDIX domain-containing protein</fullName>
    </submittedName>
</protein>
<reference evidence="7 8" key="1">
    <citation type="submission" date="2024-09" db="EMBL/GenBank/DDBJ databases">
        <authorList>
            <person name="Sun Q."/>
            <person name="Mori K."/>
        </authorList>
    </citation>
    <scope>NUCLEOTIDE SEQUENCE [LARGE SCALE GENOMIC DNA]</scope>
    <source>
        <strain evidence="7 8">JCM 3028</strain>
    </source>
</reference>
<comment type="caution">
    <text evidence="7">The sequence shown here is derived from an EMBL/GenBank/DDBJ whole genome shotgun (WGS) entry which is preliminary data.</text>
</comment>
<dbReference type="PANTHER" id="PTHR43046:SF12">
    <property type="entry name" value="GDP-MANNOSE MANNOSYL HYDROLASE"/>
    <property type="match status" value="1"/>
</dbReference>
<accession>A0ABV5TNJ0</accession>
<dbReference type="RefSeq" id="WP_386160502.1">
    <property type="nucleotide sequence ID" value="NZ_JBHMBS010000014.1"/>
</dbReference>
<dbReference type="InterPro" id="IPR020476">
    <property type="entry name" value="Nudix_hydrolase"/>
</dbReference>
<sequence length="166" mass="18462">MVGREWVPPEIWYASLSTAYASTGGWITNASGQILLVKPNYRPFWLFPGGALDAGEFPHEGCAREIHEELGVDLEVGSLLVVDWVPARDDRPRPLMYFMFDCGVLDEDRISLQHDELDEYRFVSVEDGLTMVDQAAAPRLTAALRARRSGHAEYVPASVLDDGTPP</sequence>
<keyword evidence="3 5" id="KW-0378">Hydrolase</keyword>
<dbReference type="PROSITE" id="PS51462">
    <property type="entry name" value="NUDIX"/>
    <property type="match status" value="1"/>
</dbReference>
<evidence type="ECO:0000256" key="3">
    <source>
        <dbReference type="ARBA" id="ARBA00022801"/>
    </source>
</evidence>
<dbReference type="SUPFAM" id="SSF55811">
    <property type="entry name" value="Nudix"/>
    <property type="match status" value="1"/>
</dbReference>
<dbReference type="Proteomes" id="UP001589610">
    <property type="component" value="Unassembled WGS sequence"/>
</dbReference>
<evidence type="ECO:0000256" key="4">
    <source>
        <dbReference type="ARBA" id="ARBA00022842"/>
    </source>
</evidence>
<gene>
    <name evidence="7" type="ORF">ACFFRH_27160</name>
</gene>
<feature type="domain" description="Nudix hydrolase" evidence="6">
    <location>
        <begin position="18"/>
        <end position="148"/>
    </location>
</feature>
<dbReference type="EMBL" id="JBHMBS010000014">
    <property type="protein sequence ID" value="MFB9679173.1"/>
    <property type="molecule type" value="Genomic_DNA"/>
</dbReference>
<dbReference type="InterPro" id="IPR000086">
    <property type="entry name" value="NUDIX_hydrolase_dom"/>
</dbReference>
<dbReference type="PANTHER" id="PTHR43046">
    <property type="entry name" value="GDP-MANNOSE MANNOSYL HYDROLASE"/>
    <property type="match status" value="1"/>
</dbReference>
<dbReference type="CDD" id="cd18876">
    <property type="entry name" value="NUDIX_Hydrolase"/>
    <property type="match status" value="1"/>
</dbReference>
<organism evidence="7 8">
    <name type="scientific">Streptosporangium vulgare</name>
    <dbReference type="NCBI Taxonomy" id="46190"/>
    <lineage>
        <taxon>Bacteria</taxon>
        <taxon>Bacillati</taxon>
        <taxon>Actinomycetota</taxon>
        <taxon>Actinomycetes</taxon>
        <taxon>Streptosporangiales</taxon>
        <taxon>Streptosporangiaceae</taxon>
        <taxon>Streptosporangium</taxon>
    </lineage>
</organism>
<dbReference type="PROSITE" id="PS00893">
    <property type="entry name" value="NUDIX_BOX"/>
    <property type="match status" value="1"/>
</dbReference>
<proteinExistence type="inferred from homology"/>